<keyword evidence="11 12" id="KW-0449">Lipoprotein</keyword>
<comment type="function">
    <text evidence="12">Involved in the system for phosphate transport across the cytoplasmic membrane.</text>
</comment>
<dbReference type="InterPro" id="IPR050811">
    <property type="entry name" value="Phosphate_ABC_transporter"/>
</dbReference>
<evidence type="ECO:0000259" key="14">
    <source>
        <dbReference type="Pfam" id="PF12849"/>
    </source>
</evidence>
<keyword evidence="9 13" id="KW-0472">Membrane</keyword>
<dbReference type="PANTHER" id="PTHR30570">
    <property type="entry name" value="PERIPLASMIC PHOSPHATE BINDING COMPONENT OF PHOSPHATE ABC TRANSPORTER"/>
    <property type="match status" value="1"/>
</dbReference>
<proteinExistence type="inferred from homology"/>
<evidence type="ECO:0000256" key="2">
    <source>
        <dbReference type="ARBA" id="ARBA00004193"/>
    </source>
</evidence>
<dbReference type="Gene3D" id="3.40.190.10">
    <property type="entry name" value="Periplasmic binding protein-like II"/>
    <property type="match status" value="2"/>
</dbReference>
<evidence type="ECO:0000256" key="8">
    <source>
        <dbReference type="ARBA" id="ARBA00022729"/>
    </source>
</evidence>
<keyword evidence="6 12" id="KW-1003">Cell membrane</keyword>
<feature type="transmembrane region" description="Helical" evidence="13">
    <location>
        <begin position="7"/>
        <end position="24"/>
    </location>
</feature>
<keyword evidence="10 12" id="KW-0564">Palmitate</keyword>
<protein>
    <recommendedName>
        <fullName evidence="12">Phosphate-binding protein</fullName>
    </recommendedName>
</protein>
<dbReference type="GO" id="GO:0006817">
    <property type="term" value="P:phosphate ion transport"/>
    <property type="evidence" value="ECO:0007669"/>
    <property type="project" value="UniProtKB-UniRule"/>
</dbReference>
<dbReference type="InterPro" id="IPR024370">
    <property type="entry name" value="PBP_domain"/>
</dbReference>
<evidence type="ECO:0000256" key="1">
    <source>
        <dbReference type="ARBA" id="ARBA00002841"/>
    </source>
</evidence>
<keyword evidence="5 12" id="KW-0813">Transport</keyword>
<keyword evidence="13" id="KW-0812">Transmembrane</keyword>
<comment type="caution">
    <text evidence="15">The sequence shown here is derived from an EMBL/GenBank/DDBJ whole genome shotgun (WGS) entry which is preliminary data.</text>
</comment>
<comment type="subunit">
    <text evidence="4 12">The complex is composed of two ATP-binding proteins (PstB), two transmembrane proteins (PstC and PstA) and a solute-binding protein (PstS).</text>
</comment>
<evidence type="ECO:0000256" key="13">
    <source>
        <dbReference type="SAM" id="Phobius"/>
    </source>
</evidence>
<sequence length="300" mass="31875">MTRKKLLTRIGIIAIVVLALYYGSTHRGLTSNSAVSPNATTKNILIVGSTALQPLAERAGAEYEKANRNTQITVQGGGSGAGLTQVAAGSVQIGNSDIFAENSDGIDTSKIVGHKVAVVGIAPVVNKGVGLKNLTSTQLQDIFTGRVTNWKQLGGPNLTITVVNRSAGSGTRSVFEGAVLAGQAATKAQEQDSNGTVQKIVSATPGAISYLSFSYMSAQNIQALDINGVSPTRSNVETNRWRIWGYEFMYTHGKAQGETRRFITFFQSKRIQQGIVQQLGYIPLAGMKVDKNAQGKVSDR</sequence>
<dbReference type="AlphaFoldDB" id="G9WFE0"/>
<comment type="similarity">
    <text evidence="3 12">Belongs to the PstS family.</text>
</comment>
<dbReference type="OrthoDB" id="9790048at2"/>
<evidence type="ECO:0000256" key="3">
    <source>
        <dbReference type="ARBA" id="ARBA00008725"/>
    </source>
</evidence>
<reference evidence="15 16" key="1">
    <citation type="journal article" date="2012" name="PLoS ONE">
        <title>Functional divergence in the genus oenococcus as predicted by genome sequencing of the newly-described species, Oenococcus kitaharae.</title>
        <authorList>
            <person name="Borneman A.R."/>
            <person name="McCarthy J.M."/>
            <person name="Chambers P.J."/>
            <person name="Bartowsky E.J."/>
        </authorList>
    </citation>
    <scope>NUCLEOTIDE SEQUENCE [LARGE SCALE GENOMIC DNA]</scope>
    <source>
        <strain evidence="16">DSM17330</strain>
    </source>
</reference>
<dbReference type="SUPFAM" id="SSF53850">
    <property type="entry name" value="Periplasmic binding protein-like II"/>
    <property type="match status" value="1"/>
</dbReference>
<evidence type="ECO:0000256" key="11">
    <source>
        <dbReference type="ARBA" id="ARBA00023288"/>
    </source>
</evidence>
<dbReference type="eggNOG" id="COG0226">
    <property type="taxonomic scope" value="Bacteria"/>
</dbReference>
<evidence type="ECO:0000256" key="5">
    <source>
        <dbReference type="ARBA" id="ARBA00022448"/>
    </source>
</evidence>
<dbReference type="Pfam" id="PF12849">
    <property type="entry name" value="PBP_like_2"/>
    <property type="match status" value="1"/>
</dbReference>
<evidence type="ECO:0000256" key="4">
    <source>
        <dbReference type="ARBA" id="ARBA00011529"/>
    </source>
</evidence>
<dbReference type="NCBIfam" id="TIGR02136">
    <property type="entry name" value="ptsS_2"/>
    <property type="match status" value="1"/>
</dbReference>
<dbReference type="STRING" id="336988.NT96_06415"/>
<name>G9WFE0_9LACO</name>
<dbReference type="CDD" id="cd13653">
    <property type="entry name" value="PBP2_phosphate_like_1"/>
    <property type="match status" value="1"/>
</dbReference>
<evidence type="ECO:0000256" key="9">
    <source>
        <dbReference type="ARBA" id="ARBA00023136"/>
    </source>
</evidence>
<comment type="function">
    <text evidence="1">Part of the ABC transporter complex PstSACB involved in phosphate import.</text>
</comment>
<dbReference type="HOGENOM" id="CLU_026228_5_0_9"/>
<evidence type="ECO:0000313" key="15">
    <source>
        <dbReference type="EMBL" id="EHN59097.1"/>
    </source>
</evidence>
<comment type="subcellular location">
    <subcellularLocation>
        <location evidence="2 12">Cell membrane</location>
        <topology evidence="2 12">Lipid-anchor</topology>
    </subcellularLocation>
</comment>
<evidence type="ECO:0000313" key="16">
    <source>
        <dbReference type="Proteomes" id="UP000004959"/>
    </source>
</evidence>
<dbReference type="PATRIC" id="fig|1045004.4.peg.993"/>
<dbReference type="RefSeq" id="WP_007745805.1">
    <property type="nucleotide sequence ID" value="NZ_CM001398.1"/>
</dbReference>
<evidence type="ECO:0000256" key="6">
    <source>
        <dbReference type="ARBA" id="ARBA00022475"/>
    </source>
</evidence>
<dbReference type="GO" id="GO:0005886">
    <property type="term" value="C:plasma membrane"/>
    <property type="evidence" value="ECO:0007669"/>
    <property type="project" value="UniProtKB-SubCell"/>
</dbReference>
<accession>G9WFE0</accession>
<keyword evidence="16" id="KW-1185">Reference proteome</keyword>
<dbReference type="Proteomes" id="UP000004959">
    <property type="component" value="Chromosome"/>
</dbReference>
<dbReference type="InterPro" id="IPR011862">
    <property type="entry name" value="Phos-bd"/>
</dbReference>
<evidence type="ECO:0000256" key="7">
    <source>
        <dbReference type="ARBA" id="ARBA00022592"/>
    </source>
</evidence>
<organism evidence="15 16">
    <name type="scientific">Oenococcus kitaharae DSM 17330</name>
    <dbReference type="NCBI Taxonomy" id="1045004"/>
    <lineage>
        <taxon>Bacteria</taxon>
        <taxon>Bacillati</taxon>
        <taxon>Bacillota</taxon>
        <taxon>Bacilli</taxon>
        <taxon>Lactobacillales</taxon>
        <taxon>Lactobacillaceae</taxon>
        <taxon>Oenococcus</taxon>
    </lineage>
</organism>
<keyword evidence="7 12" id="KW-0592">Phosphate transport</keyword>
<dbReference type="EMBL" id="AFVZ01000001">
    <property type="protein sequence ID" value="EHN59097.1"/>
    <property type="molecule type" value="Genomic_DNA"/>
</dbReference>
<keyword evidence="13" id="KW-1133">Transmembrane helix</keyword>
<dbReference type="PANTHER" id="PTHR30570:SF4">
    <property type="entry name" value="PHOSPHATE-BINDING PROTEIN PSTS 1"/>
    <property type="match status" value="1"/>
</dbReference>
<evidence type="ECO:0000256" key="12">
    <source>
        <dbReference type="RuleBase" id="RU367119"/>
    </source>
</evidence>
<gene>
    <name evidence="15" type="ORF">OKIT_0994</name>
</gene>
<evidence type="ECO:0000256" key="10">
    <source>
        <dbReference type="ARBA" id="ARBA00023139"/>
    </source>
</evidence>
<feature type="domain" description="PBP" evidence="14">
    <location>
        <begin position="38"/>
        <end position="269"/>
    </location>
</feature>
<dbReference type="GO" id="GO:0042301">
    <property type="term" value="F:phosphate ion binding"/>
    <property type="evidence" value="ECO:0007669"/>
    <property type="project" value="UniProtKB-UniRule"/>
</dbReference>
<keyword evidence="8" id="KW-0732">Signal</keyword>